<keyword evidence="2" id="KW-1185">Reference proteome</keyword>
<dbReference type="RefSeq" id="WP_189096244.1">
    <property type="nucleotide sequence ID" value="NZ_BMND01000003.1"/>
</dbReference>
<comment type="caution">
    <text evidence="1">The sequence shown here is derived from an EMBL/GenBank/DDBJ whole genome shotgun (WGS) entry which is preliminary data.</text>
</comment>
<dbReference type="GeneID" id="301546803"/>
<evidence type="ECO:0000313" key="1">
    <source>
        <dbReference type="EMBL" id="GGN35886.1"/>
    </source>
</evidence>
<gene>
    <name evidence="1" type="ORF">GCM10012285_09210</name>
</gene>
<organism evidence="1 2">
    <name type="scientific">Streptomyces kronopolitis</name>
    <dbReference type="NCBI Taxonomy" id="1612435"/>
    <lineage>
        <taxon>Bacteria</taxon>
        <taxon>Bacillati</taxon>
        <taxon>Actinomycetota</taxon>
        <taxon>Actinomycetes</taxon>
        <taxon>Kitasatosporales</taxon>
        <taxon>Streptomycetaceae</taxon>
        <taxon>Streptomyces</taxon>
    </lineage>
</organism>
<dbReference type="Gene3D" id="3.40.830.10">
    <property type="entry name" value="LigB-like"/>
    <property type="match status" value="1"/>
</dbReference>
<dbReference type="SUPFAM" id="SSF53213">
    <property type="entry name" value="LigB-like"/>
    <property type="match status" value="1"/>
</dbReference>
<accession>A0ABQ2J3J5</accession>
<proteinExistence type="predicted"/>
<dbReference type="Proteomes" id="UP000600080">
    <property type="component" value="Unassembled WGS sequence"/>
</dbReference>
<sequence length="236" mass="23647">MLVAAAFCPCPPLLVPEVAAGAAGELDALRAACVDAVGVLAAARPDRLVVLGPADEAGQGHHPEGALGSFRGFGADVEVSLGAAESVPGRGLPPSLSVGAWLLSRTDWADAPVEARGVDRSTPPERCAQAGREIAAAAPRVALLVMGDGSACRTVKAPGYFDERAEGFDAGAAAALGTADLAALAALGEEPAAGLQASGRAVWQLAVGAAEGADLRGRLLREEAPYGVGYFVATWS</sequence>
<dbReference type="EMBL" id="BMND01000003">
    <property type="protein sequence ID" value="GGN35886.1"/>
    <property type="molecule type" value="Genomic_DNA"/>
</dbReference>
<name>A0ABQ2J3J5_9ACTN</name>
<evidence type="ECO:0000313" key="2">
    <source>
        <dbReference type="Proteomes" id="UP000600080"/>
    </source>
</evidence>
<evidence type="ECO:0008006" key="3">
    <source>
        <dbReference type="Google" id="ProtNLM"/>
    </source>
</evidence>
<reference evidence="2" key="1">
    <citation type="journal article" date="2019" name="Int. J. Syst. Evol. Microbiol.">
        <title>The Global Catalogue of Microorganisms (GCM) 10K type strain sequencing project: providing services to taxonomists for standard genome sequencing and annotation.</title>
        <authorList>
            <consortium name="The Broad Institute Genomics Platform"/>
            <consortium name="The Broad Institute Genome Sequencing Center for Infectious Disease"/>
            <person name="Wu L."/>
            <person name="Ma J."/>
        </authorList>
    </citation>
    <scope>NUCLEOTIDE SEQUENCE [LARGE SCALE GENOMIC DNA]</scope>
    <source>
        <strain evidence="2">CGMCC 4.7323</strain>
    </source>
</reference>
<protein>
    <recommendedName>
        <fullName evidence="3">Extradiol ring-cleavage dioxygenase class III enzyme subunit B domain-containing protein</fullName>
    </recommendedName>
</protein>